<dbReference type="InterPro" id="IPR011009">
    <property type="entry name" value="Kinase-like_dom_sf"/>
</dbReference>
<dbReference type="Gene3D" id="1.10.510.10">
    <property type="entry name" value="Transferase(Phosphotransferase) domain 1"/>
    <property type="match status" value="1"/>
</dbReference>
<dbReference type="GO" id="GO:0043565">
    <property type="term" value="F:sequence-specific DNA binding"/>
    <property type="evidence" value="ECO:0007669"/>
    <property type="project" value="InterPro"/>
</dbReference>
<dbReference type="SUPFAM" id="SSF47769">
    <property type="entry name" value="SAM/Pointed domain"/>
    <property type="match status" value="2"/>
</dbReference>
<dbReference type="InterPro" id="IPR001660">
    <property type="entry name" value="SAM"/>
</dbReference>
<name>F4Q423_CACFS</name>
<accession>F4Q423</accession>
<protein>
    <recommendedName>
        <fullName evidence="1">SAM domain-containing protein</fullName>
    </recommendedName>
</protein>
<dbReference type="KEGG" id="dfa:DFA_07918"/>
<keyword evidence="3" id="KW-1185">Reference proteome</keyword>
<dbReference type="Gene3D" id="1.10.150.50">
    <property type="entry name" value="Transcription Factor, Ets-1"/>
    <property type="match status" value="1"/>
</dbReference>
<dbReference type="EMBL" id="GL883021">
    <property type="protein sequence ID" value="EGG16937.1"/>
    <property type="molecule type" value="Genomic_DNA"/>
</dbReference>
<feature type="domain" description="SAM" evidence="1">
    <location>
        <begin position="89"/>
        <end position="137"/>
    </location>
</feature>
<evidence type="ECO:0000259" key="1">
    <source>
        <dbReference type="PROSITE" id="PS50105"/>
    </source>
</evidence>
<dbReference type="PROSITE" id="PS50105">
    <property type="entry name" value="SAM_DOMAIN"/>
    <property type="match status" value="1"/>
</dbReference>
<dbReference type="AlphaFoldDB" id="F4Q423"/>
<dbReference type="Proteomes" id="UP000007797">
    <property type="component" value="Unassembled WGS sequence"/>
</dbReference>
<organism evidence="2 3">
    <name type="scientific">Cavenderia fasciculata</name>
    <name type="common">Slime mold</name>
    <name type="synonym">Dictyostelium fasciculatum</name>
    <dbReference type="NCBI Taxonomy" id="261658"/>
    <lineage>
        <taxon>Eukaryota</taxon>
        <taxon>Amoebozoa</taxon>
        <taxon>Evosea</taxon>
        <taxon>Eumycetozoa</taxon>
        <taxon>Dictyostelia</taxon>
        <taxon>Acytosteliales</taxon>
        <taxon>Cavenderiaceae</taxon>
        <taxon>Cavenderia</taxon>
    </lineage>
</organism>
<reference evidence="3" key="1">
    <citation type="journal article" date="2011" name="Genome Res.">
        <title>Phylogeny-wide analysis of social amoeba genomes highlights ancient origins for complex intercellular communication.</title>
        <authorList>
            <person name="Heidel A.J."/>
            <person name="Lawal H.M."/>
            <person name="Felder M."/>
            <person name="Schilde C."/>
            <person name="Helps N.R."/>
            <person name="Tunggal B."/>
            <person name="Rivero F."/>
            <person name="John U."/>
            <person name="Schleicher M."/>
            <person name="Eichinger L."/>
            <person name="Platzer M."/>
            <person name="Noegel A.A."/>
            <person name="Schaap P."/>
            <person name="Gloeckner G."/>
        </authorList>
    </citation>
    <scope>NUCLEOTIDE SEQUENCE [LARGE SCALE GENOMIC DNA]</scope>
    <source>
        <strain evidence="3">SH3</strain>
    </source>
</reference>
<dbReference type="InterPro" id="IPR003118">
    <property type="entry name" value="Pointed_dom"/>
</dbReference>
<dbReference type="OrthoDB" id="2337140at2759"/>
<evidence type="ECO:0000313" key="3">
    <source>
        <dbReference type="Proteomes" id="UP000007797"/>
    </source>
</evidence>
<gene>
    <name evidence="2" type="ORF">DFA_07918</name>
</gene>
<evidence type="ECO:0000313" key="2">
    <source>
        <dbReference type="EMBL" id="EGG16937.1"/>
    </source>
</evidence>
<sequence length="793" mass="90354">MYNALTITEIASQSDFKRWSAKQVKEWATKEVQVREEYAQMLLDNDVDGESIAVFTEADFAVACSFKVFFCQHYSPSYFNATTVTPKDWTKEEVFEWANTHKNQDVKDLSVTFKEQDIDGASLSNLTIEVLRSFGLTFGKSNTLYSAIQTLIGKPTIGISAPTPQDLLLPRLDKMVTLLSKMANNKLENQSHSVSYSDYFYEIKENISTGPFWLELTKTKEPKGFGKNLSSTETKLHQELVKQFKQLTKDTSTLEVHDTSKNFYLLDNRSKSQNPKAPDWSFVVKGMPIEQDWVQVVGDTKTSANFAPEHIGQVLKYADIILNNTCHKTTTAFLVNETSIIFWMVAKGTGGNSYRKFGPLPFHSRIGDTAFRYIYSLLHQPVTSGFPDDVPLDIKRTSMFLKEGASSTVYSAIHEEKEVVLKIYKQEQDRLKEYQALKDMPNIHGVSSIILHGNEWSLITPVGDVLSSEEFTPNTFEKLVRILQQVHHTTGRVHRDIRSPNIVMANDGPGEREMGVILTKEQEKEYKRKRQTLGPGYHFNKSFMSMDDIMHDDVVFPKSRLKKHIVDPREEFPGDMVDEKKAGSLFIINKQQHFNNSIKDLDQKYQGGGGEESGASEIKKTIEITPDDNDQIHEDHSRWEDERPITCRWMGCKHPNLTVCLLHDHIKSHLSALVSNTTRSPKKNKVQCQWIKEDQSTCGVNLDKSEFAVIDHIRGLHLDAKDGQLRKSTPLISSSNPKDPLSSIYLGALGFPPTADPRLYLFKTRDPLYYTYIHAALNENTLLFEYFNQVTQQ</sequence>
<dbReference type="InterPro" id="IPR013761">
    <property type="entry name" value="SAM/pointed_sf"/>
</dbReference>
<dbReference type="GeneID" id="14869494"/>
<dbReference type="SUPFAM" id="SSF56112">
    <property type="entry name" value="Protein kinase-like (PK-like)"/>
    <property type="match status" value="1"/>
</dbReference>
<dbReference type="Pfam" id="PF02198">
    <property type="entry name" value="SAM_PNT"/>
    <property type="match status" value="1"/>
</dbReference>
<dbReference type="RefSeq" id="XP_004355411.1">
    <property type="nucleotide sequence ID" value="XM_004355359.1"/>
</dbReference>
<proteinExistence type="predicted"/>